<dbReference type="Gene3D" id="1.10.10.10">
    <property type="entry name" value="Winged helix-like DNA-binding domain superfamily/Winged helix DNA-binding domain"/>
    <property type="match status" value="1"/>
</dbReference>
<organism evidence="5 6">
    <name type="scientific">Actinomadura fibrosa</name>
    <dbReference type="NCBI Taxonomy" id="111802"/>
    <lineage>
        <taxon>Bacteria</taxon>
        <taxon>Bacillati</taxon>
        <taxon>Actinomycetota</taxon>
        <taxon>Actinomycetes</taxon>
        <taxon>Streptosporangiales</taxon>
        <taxon>Thermomonosporaceae</taxon>
        <taxon>Actinomadura</taxon>
    </lineage>
</organism>
<dbReference type="PROSITE" id="PS50949">
    <property type="entry name" value="HTH_GNTR"/>
    <property type="match status" value="1"/>
</dbReference>
<dbReference type="EMBL" id="JBHTGP010000018">
    <property type="protein sequence ID" value="MFD0689665.1"/>
    <property type="molecule type" value="Genomic_DNA"/>
</dbReference>
<dbReference type="Pfam" id="PF07729">
    <property type="entry name" value="FCD"/>
    <property type="match status" value="1"/>
</dbReference>
<comment type="caution">
    <text evidence="5">The sequence shown here is derived from an EMBL/GenBank/DDBJ whole genome shotgun (WGS) entry which is preliminary data.</text>
</comment>
<reference evidence="6" key="1">
    <citation type="journal article" date="2019" name="Int. J. Syst. Evol. Microbiol.">
        <title>The Global Catalogue of Microorganisms (GCM) 10K type strain sequencing project: providing services to taxonomists for standard genome sequencing and annotation.</title>
        <authorList>
            <consortium name="The Broad Institute Genomics Platform"/>
            <consortium name="The Broad Institute Genome Sequencing Center for Infectious Disease"/>
            <person name="Wu L."/>
            <person name="Ma J."/>
        </authorList>
    </citation>
    <scope>NUCLEOTIDE SEQUENCE [LARGE SCALE GENOMIC DNA]</scope>
    <source>
        <strain evidence="6">JCM 9371</strain>
    </source>
</reference>
<keyword evidence="1" id="KW-0805">Transcription regulation</keyword>
<dbReference type="PANTHER" id="PTHR43537">
    <property type="entry name" value="TRANSCRIPTIONAL REGULATOR, GNTR FAMILY"/>
    <property type="match status" value="1"/>
</dbReference>
<dbReference type="InterPro" id="IPR011711">
    <property type="entry name" value="GntR_C"/>
</dbReference>
<dbReference type="SUPFAM" id="SSF46785">
    <property type="entry name" value="Winged helix' DNA-binding domain"/>
    <property type="match status" value="1"/>
</dbReference>
<dbReference type="InterPro" id="IPR036390">
    <property type="entry name" value="WH_DNA-bd_sf"/>
</dbReference>
<evidence type="ECO:0000313" key="6">
    <source>
        <dbReference type="Proteomes" id="UP001597063"/>
    </source>
</evidence>
<evidence type="ECO:0000256" key="1">
    <source>
        <dbReference type="ARBA" id="ARBA00023015"/>
    </source>
</evidence>
<dbReference type="InterPro" id="IPR008920">
    <property type="entry name" value="TF_FadR/GntR_C"/>
</dbReference>
<dbReference type="InterPro" id="IPR036388">
    <property type="entry name" value="WH-like_DNA-bd_sf"/>
</dbReference>
<dbReference type="Proteomes" id="UP001597063">
    <property type="component" value="Unassembled WGS sequence"/>
</dbReference>
<evidence type="ECO:0000313" key="5">
    <source>
        <dbReference type="EMBL" id="MFD0689665.1"/>
    </source>
</evidence>
<name>A0ABW2XV80_9ACTN</name>
<sequence length="231" mass="25454">MVSGAPQTRAQALAADIEKMIAERGLAPGDLIGTMDEFRDRSGFGRATISEAVRLLSDRGTAEIRPGRGGGLFVADPNPVVRLRHTLLTVRQEPTTVADAIAVREALEMLITTDAARHRTPQDIAALRKLLNRLKRSATSTDRFMRANWALHERIAEITRNHLARAVYLSMTHCIADLATHADPDQDERPEGYLERRVEIHTELVEAIAAGDIERTAAATERHRGLLDTAT</sequence>
<accession>A0ABW2XV80</accession>
<dbReference type="SUPFAM" id="SSF48008">
    <property type="entry name" value="GntR ligand-binding domain-like"/>
    <property type="match status" value="1"/>
</dbReference>
<evidence type="ECO:0000256" key="3">
    <source>
        <dbReference type="ARBA" id="ARBA00023163"/>
    </source>
</evidence>
<protein>
    <submittedName>
        <fullName evidence="5">FadR/GntR family transcriptional regulator</fullName>
    </submittedName>
</protein>
<evidence type="ECO:0000259" key="4">
    <source>
        <dbReference type="PROSITE" id="PS50949"/>
    </source>
</evidence>
<feature type="domain" description="HTH gntR-type" evidence="4">
    <location>
        <begin position="7"/>
        <end position="77"/>
    </location>
</feature>
<keyword evidence="2" id="KW-0238">DNA-binding</keyword>
<keyword evidence="6" id="KW-1185">Reference proteome</keyword>
<dbReference type="SMART" id="SM00895">
    <property type="entry name" value="FCD"/>
    <property type="match status" value="1"/>
</dbReference>
<dbReference type="PANTHER" id="PTHR43537:SF5">
    <property type="entry name" value="UXU OPERON TRANSCRIPTIONAL REGULATOR"/>
    <property type="match status" value="1"/>
</dbReference>
<dbReference type="Gene3D" id="1.20.120.530">
    <property type="entry name" value="GntR ligand-binding domain-like"/>
    <property type="match status" value="1"/>
</dbReference>
<gene>
    <name evidence="5" type="ORF">ACFQZM_34620</name>
</gene>
<dbReference type="RefSeq" id="WP_242619033.1">
    <property type="nucleotide sequence ID" value="NZ_CAACUY010000017.1"/>
</dbReference>
<dbReference type="InterPro" id="IPR000524">
    <property type="entry name" value="Tscrpt_reg_HTH_GntR"/>
</dbReference>
<dbReference type="Pfam" id="PF00392">
    <property type="entry name" value="GntR"/>
    <property type="match status" value="1"/>
</dbReference>
<keyword evidence="3" id="KW-0804">Transcription</keyword>
<evidence type="ECO:0000256" key="2">
    <source>
        <dbReference type="ARBA" id="ARBA00023125"/>
    </source>
</evidence>
<proteinExistence type="predicted"/>